<comment type="caution">
    <text evidence="2">The sequence shown here is derived from an EMBL/GenBank/DDBJ whole genome shotgun (WGS) entry which is preliminary data.</text>
</comment>
<accession>A0A5S4FX73</accession>
<feature type="region of interest" description="Disordered" evidence="1">
    <location>
        <begin position="190"/>
        <end position="212"/>
    </location>
</feature>
<feature type="region of interest" description="Disordered" evidence="1">
    <location>
        <begin position="44"/>
        <end position="67"/>
    </location>
</feature>
<reference evidence="2 3" key="1">
    <citation type="submission" date="2019-05" db="EMBL/GenBank/DDBJ databases">
        <title>Draft genome sequence of Nonomuraea zeae DSM 100528.</title>
        <authorList>
            <person name="Saricaoglu S."/>
            <person name="Isik K."/>
        </authorList>
    </citation>
    <scope>NUCLEOTIDE SEQUENCE [LARGE SCALE GENOMIC DNA]</scope>
    <source>
        <strain evidence="2 3">DSM 100528</strain>
    </source>
</reference>
<keyword evidence="3" id="KW-1185">Reference proteome</keyword>
<name>A0A5S4FX73_9ACTN</name>
<evidence type="ECO:0000313" key="3">
    <source>
        <dbReference type="Proteomes" id="UP000306628"/>
    </source>
</evidence>
<feature type="region of interest" description="Disordered" evidence="1">
    <location>
        <begin position="264"/>
        <end position="296"/>
    </location>
</feature>
<proteinExistence type="predicted"/>
<feature type="region of interest" description="Disordered" evidence="1">
    <location>
        <begin position="454"/>
        <end position="489"/>
    </location>
</feature>
<dbReference type="RefSeq" id="WP_138696061.1">
    <property type="nucleotide sequence ID" value="NZ_JBHSAZ010000027.1"/>
</dbReference>
<dbReference type="Proteomes" id="UP000306628">
    <property type="component" value="Unassembled WGS sequence"/>
</dbReference>
<sequence length="594" mass="65769">MQNWQRQGWQDRLTLADSQLDYLYRAHLRDGRDLLYVFTPSAQVKDPDGRERRHTHGQPADATQDDLGSRSTVHLLAIIPADTSAAEAQRILQERATPRPRGTILYRILPPQHSPTNREAVQILAVKAEPLSEELLTTRINALRYRTRAYQRSVGAVKPLRYSRAIRDRDGQATTRGALVVDVLGKQRDDGAVNGLAPTRHQPRDRSTSTAREEFERALTTQLPSDRLYDLRFTDEAMKEFNALPPGHVKVSISNALTDLVVRGPQSTDVRRRPPPGSDELSDASRAAAQTHDLSRFRPRYVENKQIIYTPIRATLVKDARPASVPQPPTFLRSDGQTTTRPHHREPFIADQFADAQRLTIGGILHTLLAQQAPLHGFKSALLPTSGASLLTRADAAWKRHHQMRTGAVGDTQTLTTRVSAASTDEFRPSILVAGILPWPDPDALATIAHRSPRLARATRQTTRGTNRGLSATTPNQPAPDRPATITSKTSITIRTDDGERTRPAWFRTSRSDSDVVELSVAGWTRRVFVSRDALEAGTHTDASIQGLRLAPSSDLSKVWFGLEPVSNRLVRFSAPRADGLPALWSSATPAQTA</sequence>
<dbReference type="AlphaFoldDB" id="A0A5S4FX73"/>
<feature type="compositionally biased region" description="Polar residues" evidence="1">
    <location>
        <begin position="459"/>
        <end position="476"/>
    </location>
</feature>
<dbReference type="EMBL" id="VCKX01000228">
    <property type="protein sequence ID" value="TMR25365.1"/>
    <property type="molecule type" value="Genomic_DNA"/>
</dbReference>
<organism evidence="2 3">
    <name type="scientific">Nonomuraea zeae</name>
    <dbReference type="NCBI Taxonomy" id="1642303"/>
    <lineage>
        <taxon>Bacteria</taxon>
        <taxon>Bacillati</taxon>
        <taxon>Actinomycetota</taxon>
        <taxon>Actinomycetes</taxon>
        <taxon>Streptosporangiales</taxon>
        <taxon>Streptosporangiaceae</taxon>
        <taxon>Nonomuraea</taxon>
    </lineage>
</organism>
<gene>
    <name evidence="2" type="ORF">ETD85_45455</name>
</gene>
<protein>
    <submittedName>
        <fullName evidence="2">Uncharacterized protein</fullName>
    </submittedName>
</protein>
<feature type="compositionally biased region" description="Basic and acidic residues" evidence="1">
    <location>
        <begin position="202"/>
        <end position="212"/>
    </location>
</feature>
<feature type="region of interest" description="Disordered" evidence="1">
    <location>
        <begin position="322"/>
        <end position="341"/>
    </location>
</feature>
<evidence type="ECO:0000256" key="1">
    <source>
        <dbReference type="SAM" id="MobiDB-lite"/>
    </source>
</evidence>
<evidence type="ECO:0000313" key="2">
    <source>
        <dbReference type="EMBL" id="TMR25365.1"/>
    </source>
</evidence>